<evidence type="ECO:0000256" key="1">
    <source>
        <dbReference type="SAM" id="Coils"/>
    </source>
</evidence>
<dbReference type="RefSeq" id="WP_029778779.1">
    <property type="nucleotide sequence ID" value="NZ_AYGX02000035.1"/>
</dbReference>
<feature type="coiled-coil region" evidence="1">
    <location>
        <begin position="180"/>
        <end position="231"/>
    </location>
</feature>
<dbReference type="InterPro" id="IPR027417">
    <property type="entry name" value="P-loop_NTPase"/>
</dbReference>
<evidence type="ECO:0000313" key="4">
    <source>
        <dbReference type="Proteomes" id="UP000050920"/>
    </source>
</evidence>
<reference evidence="3 4" key="1">
    <citation type="journal article" date="2015" name="Genome Announc.">
        <title>Expanding the biotechnology potential of lactobacilli through comparative genomics of 213 strains and associated genera.</title>
        <authorList>
            <person name="Sun Z."/>
            <person name="Harris H.M."/>
            <person name="McCann A."/>
            <person name="Guo C."/>
            <person name="Argimon S."/>
            <person name="Zhang W."/>
            <person name="Yang X."/>
            <person name="Jeffery I.B."/>
            <person name="Cooney J.C."/>
            <person name="Kagawa T.F."/>
            <person name="Liu W."/>
            <person name="Song Y."/>
            <person name="Salvetti E."/>
            <person name="Wrobel A."/>
            <person name="Rasinkangas P."/>
            <person name="Parkhill J."/>
            <person name="Rea M.C."/>
            <person name="O'Sullivan O."/>
            <person name="Ritari J."/>
            <person name="Douillard F.P."/>
            <person name="Paul Ross R."/>
            <person name="Yang R."/>
            <person name="Briner A.E."/>
            <person name="Felis G.E."/>
            <person name="de Vos W.M."/>
            <person name="Barrangou R."/>
            <person name="Klaenhammer T.R."/>
            <person name="Caufield P.W."/>
            <person name="Cui Y."/>
            <person name="Zhang H."/>
            <person name="O'Toole P.W."/>
        </authorList>
    </citation>
    <scope>NUCLEOTIDE SEQUENCE [LARGE SCALE GENOMIC DNA]</scope>
    <source>
        <strain evidence="3 4">DSM 21115</strain>
    </source>
</reference>
<protein>
    <recommendedName>
        <fullName evidence="2">YhaN AAA domain-containing protein</fullName>
    </recommendedName>
</protein>
<sequence length="823" mass="91563">MQIKRIEIAGFGQFVQQTFDFSAGLQVIYGENESGKSTLRAFILGMLFGFPTRRHLTARYEPKETTQYGGSMDLVVDGTTYRLTRLGDQPATLRNLTTQAEQPMSLLDHWLAPYDEMQYKQLFTFNQAELTALKTLSATDLNQQLQQVGTLGSAPWRATAAALRASADELYKPRGRKPELNQALQQYQAMTTQVAAARAQYPQYQQLQREIQQLQADQARQQRDLQATEQRQQTLANLRNQWPVYQQLQQLRPAAAAQPLSSAVVAQYEQLTQTQTELQHTLASARQQLTQQPVDTASQGVLGFYLQHQTEFTTLQGQLPQLQQALGQYQTLTQQVTTAQATYDQQTQAHPELVACLSPNKQAALDQLKTKLRAAATASTTAPGFTADWRLYAGGIGLVAGVVLPLGGFKWVLMLIGLGLLGWFGWNQLAVPNANNHDNLTDDLVAAGFAPNLDRTAALEKLDLVAALQRAQATITTAEQQAAAQASHVWQLLQAYDFAAAWIPVDQAQLVISVTRVTQFYEQIQQLQQTESMSGPDFAYAQRQVTQLTAQVREITDQLQQLAQSQQLADIDALAAAITQQAQQTANAASAEQLQRQLTAADQQALAQYTDITDLQAAIATQRQQQTTQQTQLTATTSALVTAQTQLQRLTEDGRYAELRQHQANQQTELTVMARQWVTRQLGAAWIDEALQTLTSQQLPAILTQATSYFAQLTRQRYNEISLDDDELVVHDAANLHFKLVELSTATKEQLYLALRLALIAKLGDQAQLPLMIDDGFVNFDDTRRQVAWQLLAKVAKQHQVLYFTNETAALTEMLATAVHHLT</sequence>
<organism evidence="3 4">
    <name type="scientific">Lactiplantibacillus fabifermentans DSM 21115</name>
    <dbReference type="NCBI Taxonomy" id="1413187"/>
    <lineage>
        <taxon>Bacteria</taxon>
        <taxon>Bacillati</taxon>
        <taxon>Bacillota</taxon>
        <taxon>Bacilli</taxon>
        <taxon>Lactobacillales</taxon>
        <taxon>Lactobacillaceae</taxon>
        <taxon>Lactiplantibacillus</taxon>
    </lineage>
</organism>
<dbReference type="Gene3D" id="3.40.50.300">
    <property type="entry name" value="P-loop containing nucleotide triphosphate hydrolases"/>
    <property type="match status" value="2"/>
</dbReference>
<feature type="domain" description="YhaN AAA" evidence="2">
    <location>
        <begin position="1"/>
        <end position="198"/>
    </location>
</feature>
<dbReference type="InterPro" id="IPR038734">
    <property type="entry name" value="YhaN_AAA"/>
</dbReference>
<keyword evidence="4" id="KW-1185">Reference proteome</keyword>
<evidence type="ECO:0000313" key="3">
    <source>
        <dbReference type="EMBL" id="KRO28678.1"/>
    </source>
</evidence>
<dbReference type="SUPFAM" id="SSF52540">
    <property type="entry name" value="P-loop containing nucleoside triphosphate hydrolases"/>
    <property type="match status" value="1"/>
</dbReference>
<evidence type="ECO:0000259" key="2">
    <source>
        <dbReference type="Pfam" id="PF13514"/>
    </source>
</evidence>
<dbReference type="Proteomes" id="UP000050920">
    <property type="component" value="Unassembled WGS sequence"/>
</dbReference>
<gene>
    <name evidence="3" type="ORF">DY78_GL002195</name>
</gene>
<name>A0A0R2NSN4_9LACO</name>
<dbReference type="EMBL" id="AYGX02000035">
    <property type="protein sequence ID" value="KRO28678.1"/>
    <property type="molecule type" value="Genomic_DNA"/>
</dbReference>
<dbReference type="PANTHER" id="PTHR41259">
    <property type="entry name" value="DOUBLE-STRAND BREAK REPAIR RAD50 ATPASE, PUTATIVE-RELATED"/>
    <property type="match status" value="1"/>
</dbReference>
<dbReference type="PANTHER" id="PTHR41259:SF1">
    <property type="entry name" value="DOUBLE-STRAND BREAK REPAIR RAD50 ATPASE, PUTATIVE-RELATED"/>
    <property type="match status" value="1"/>
</dbReference>
<comment type="caution">
    <text evidence="3">The sequence shown here is derived from an EMBL/GenBank/DDBJ whole genome shotgun (WGS) entry which is preliminary data.</text>
</comment>
<dbReference type="Pfam" id="PF13514">
    <property type="entry name" value="AAA_27"/>
    <property type="match status" value="1"/>
</dbReference>
<dbReference type="AlphaFoldDB" id="A0A0R2NSN4"/>
<proteinExistence type="predicted"/>
<keyword evidence="1" id="KW-0175">Coiled coil</keyword>
<accession>A0A0R2NSN4</accession>